<dbReference type="Pfam" id="PF16212">
    <property type="entry name" value="PhoLip_ATPase_C"/>
    <property type="match status" value="1"/>
</dbReference>
<feature type="binding site" evidence="16">
    <location>
        <position position="763"/>
    </location>
    <ligand>
        <name>Mg(2+)</name>
        <dbReference type="ChEBI" id="CHEBI:18420"/>
    </ligand>
</feature>
<evidence type="ECO:0000256" key="7">
    <source>
        <dbReference type="ARBA" id="ARBA00022741"/>
    </source>
</evidence>
<dbReference type="FunFam" id="3.40.1110.10:FF:000359">
    <property type="match status" value="1"/>
</dbReference>
<feature type="binding site" evidence="15">
    <location>
        <position position="648"/>
    </location>
    <ligand>
        <name>ATP</name>
        <dbReference type="ChEBI" id="CHEBI:30616"/>
    </ligand>
</feature>
<dbReference type="InterPro" id="IPR059000">
    <property type="entry name" value="ATPase_P-type_domA"/>
</dbReference>
<dbReference type="SFLD" id="SFLDG00002">
    <property type="entry name" value="C1.7:_P-type_atpase_like"/>
    <property type="match status" value="1"/>
</dbReference>
<dbReference type="GO" id="GO:0000287">
    <property type="term" value="F:magnesium ion binding"/>
    <property type="evidence" value="ECO:0007669"/>
    <property type="project" value="UniProtKB-UniRule"/>
</dbReference>
<dbReference type="GO" id="GO:0045332">
    <property type="term" value="P:phospholipid translocation"/>
    <property type="evidence" value="ECO:0007669"/>
    <property type="project" value="TreeGrafter"/>
</dbReference>
<dbReference type="Pfam" id="PF16209">
    <property type="entry name" value="PhoLip_ATPase_N"/>
    <property type="match status" value="1"/>
</dbReference>
<dbReference type="Gene3D" id="2.70.150.10">
    <property type="entry name" value="Calcium-transporting ATPase, cytoplasmic transduction domain A"/>
    <property type="match status" value="1"/>
</dbReference>
<dbReference type="InterPro" id="IPR018303">
    <property type="entry name" value="ATPase_P-typ_P_site"/>
</dbReference>
<comment type="cofactor">
    <cofactor evidence="1 16">
        <name>Mg(2+)</name>
        <dbReference type="ChEBI" id="CHEBI:18420"/>
    </cofactor>
</comment>
<feature type="transmembrane region" description="Helical" evidence="17">
    <location>
        <begin position="950"/>
        <end position="970"/>
    </location>
</feature>
<feature type="binding site" evidence="15">
    <location>
        <position position="411"/>
    </location>
    <ligand>
        <name>ATP</name>
        <dbReference type="ChEBI" id="CHEBI:30616"/>
    </ligand>
</feature>
<protein>
    <recommendedName>
        <fullName evidence="17">Phospholipid-transporting ATPase</fullName>
        <ecNumber evidence="17">7.6.2.1</ecNumber>
    </recommendedName>
</protein>
<dbReference type="Proteomes" id="UP000261420">
    <property type="component" value="Unplaced"/>
</dbReference>
<evidence type="ECO:0000313" key="22">
    <source>
        <dbReference type="Proteomes" id="UP000261420"/>
    </source>
</evidence>
<evidence type="ECO:0000256" key="5">
    <source>
        <dbReference type="ARBA" id="ARBA00022692"/>
    </source>
</evidence>
<dbReference type="CDD" id="cd02073">
    <property type="entry name" value="P-type_ATPase_APLT_Dnf-like"/>
    <property type="match status" value="1"/>
</dbReference>
<reference evidence="21" key="2">
    <citation type="submission" date="2025-09" db="UniProtKB">
        <authorList>
            <consortium name="Ensembl"/>
        </authorList>
    </citation>
    <scope>IDENTIFICATION</scope>
</reference>
<feature type="binding site" evidence="15">
    <location>
        <position position="766"/>
    </location>
    <ligand>
        <name>ATP</name>
        <dbReference type="ChEBI" id="CHEBI:30616"/>
    </ligand>
</feature>
<evidence type="ECO:0000259" key="19">
    <source>
        <dbReference type="Pfam" id="PF16209"/>
    </source>
</evidence>
<dbReference type="InterPro" id="IPR023214">
    <property type="entry name" value="HAD_sf"/>
</dbReference>
<feature type="binding site" evidence="15">
    <location>
        <position position="767"/>
    </location>
    <ligand>
        <name>ATP</name>
        <dbReference type="ChEBI" id="CHEBI:30616"/>
    </ligand>
</feature>
<feature type="domain" description="P-type ATPase C-terminal" evidence="20">
    <location>
        <begin position="796"/>
        <end position="1051"/>
    </location>
</feature>
<feature type="binding site" evidence="16">
    <location>
        <position position="411"/>
    </location>
    <ligand>
        <name>Mg(2+)</name>
        <dbReference type="ChEBI" id="CHEBI:18420"/>
    </ligand>
</feature>
<dbReference type="Gene3D" id="3.40.50.1000">
    <property type="entry name" value="HAD superfamily/HAD-like"/>
    <property type="match status" value="2"/>
</dbReference>
<dbReference type="OMA" id="QMYGNDK"/>
<dbReference type="SUPFAM" id="SSF81665">
    <property type="entry name" value="Calcium ATPase, transmembrane domain M"/>
    <property type="match status" value="1"/>
</dbReference>
<evidence type="ECO:0000256" key="13">
    <source>
        <dbReference type="ARBA" id="ARBA00034036"/>
    </source>
</evidence>
<dbReference type="PANTHER" id="PTHR24092">
    <property type="entry name" value="PROBABLE PHOSPHOLIPID-TRANSPORTING ATPASE"/>
    <property type="match status" value="1"/>
</dbReference>
<feature type="binding site" evidence="15">
    <location>
        <position position="413"/>
    </location>
    <ligand>
        <name>ATP</name>
        <dbReference type="ChEBI" id="CHEBI:30616"/>
    </ligand>
</feature>
<evidence type="ECO:0000256" key="14">
    <source>
        <dbReference type="PIRSR" id="PIRSR606539-1"/>
    </source>
</evidence>
<dbReference type="SUPFAM" id="SSF56784">
    <property type="entry name" value="HAD-like"/>
    <property type="match status" value="1"/>
</dbReference>
<dbReference type="AlphaFoldDB" id="A0A3B4UW63"/>
<organism evidence="21 22">
    <name type="scientific">Seriola dumerili</name>
    <name type="common">Greater amberjack</name>
    <name type="synonym">Caranx dumerili</name>
    <dbReference type="NCBI Taxonomy" id="41447"/>
    <lineage>
        <taxon>Eukaryota</taxon>
        <taxon>Metazoa</taxon>
        <taxon>Chordata</taxon>
        <taxon>Craniata</taxon>
        <taxon>Vertebrata</taxon>
        <taxon>Euteleostomi</taxon>
        <taxon>Actinopterygii</taxon>
        <taxon>Neopterygii</taxon>
        <taxon>Teleostei</taxon>
        <taxon>Neoteleostei</taxon>
        <taxon>Acanthomorphata</taxon>
        <taxon>Carangaria</taxon>
        <taxon>Carangiformes</taxon>
        <taxon>Carangidae</taxon>
        <taxon>Seriola</taxon>
    </lineage>
</organism>
<accession>A0A3B4UW63</accession>
<dbReference type="FunFam" id="2.70.150.10:FF:000013">
    <property type="entry name" value="Phospholipid-transporting ATPase"/>
    <property type="match status" value="1"/>
</dbReference>
<dbReference type="GO" id="GO:0016887">
    <property type="term" value="F:ATP hydrolysis activity"/>
    <property type="evidence" value="ECO:0007669"/>
    <property type="project" value="InterPro"/>
</dbReference>
<dbReference type="SFLD" id="SFLDF00027">
    <property type="entry name" value="p-type_atpase"/>
    <property type="match status" value="1"/>
</dbReference>
<dbReference type="GO" id="GO:0055037">
    <property type="term" value="C:recycling endosome"/>
    <property type="evidence" value="ECO:0007669"/>
    <property type="project" value="TreeGrafter"/>
</dbReference>
<evidence type="ECO:0000256" key="9">
    <source>
        <dbReference type="ARBA" id="ARBA00022842"/>
    </source>
</evidence>
<feature type="transmembrane region" description="Helical" evidence="17">
    <location>
        <begin position="982"/>
        <end position="1005"/>
    </location>
</feature>
<keyword evidence="22" id="KW-1185">Reference proteome</keyword>
<dbReference type="FunFam" id="3.40.50.1000:FF:000034">
    <property type="entry name" value="Phospholipid-transporting ATPase"/>
    <property type="match status" value="1"/>
</dbReference>
<evidence type="ECO:0000256" key="11">
    <source>
        <dbReference type="ARBA" id="ARBA00022989"/>
    </source>
</evidence>
<evidence type="ECO:0000256" key="4">
    <source>
        <dbReference type="ARBA" id="ARBA00008109"/>
    </source>
</evidence>
<evidence type="ECO:0000256" key="10">
    <source>
        <dbReference type="ARBA" id="ARBA00022967"/>
    </source>
</evidence>
<keyword evidence="11 17" id="KW-1133">Transmembrane helix</keyword>
<feature type="transmembrane region" description="Helical" evidence="17">
    <location>
        <begin position="812"/>
        <end position="833"/>
    </location>
</feature>
<feature type="transmembrane region" description="Helical" evidence="17">
    <location>
        <begin position="346"/>
        <end position="365"/>
    </location>
</feature>
<keyword evidence="12 17" id="KW-0472">Membrane</keyword>
<evidence type="ECO:0000256" key="8">
    <source>
        <dbReference type="ARBA" id="ARBA00022840"/>
    </source>
</evidence>
<dbReference type="Ensembl" id="ENSSDUT00000023118.1">
    <property type="protein sequence ID" value="ENSSDUP00000022703.1"/>
    <property type="gene ID" value="ENSSDUG00000016508.1"/>
</dbReference>
<dbReference type="InterPro" id="IPR044492">
    <property type="entry name" value="P_typ_ATPase_HD_dom"/>
</dbReference>
<evidence type="ECO:0000256" key="1">
    <source>
        <dbReference type="ARBA" id="ARBA00001946"/>
    </source>
</evidence>
<feature type="domain" description="P-type ATPase A" evidence="18">
    <location>
        <begin position="128"/>
        <end position="189"/>
    </location>
</feature>
<dbReference type="GO" id="GO:0005783">
    <property type="term" value="C:endoplasmic reticulum"/>
    <property type="evidence" value="ECO:0007669"/>
    <property type="project" value="TreeGrafter"/>
</dbReference>
<dbReference type="Pfam" id="PF13246">
    <property type="entry name" value="Cation_ATPase"/>
    <property type="match status" value="1"/>
</dbReference>
<keyword evidence="10 17" id="KW-1278">Translocase</keyword>
<dbReference type="STRING" id="41447.ENSSDUP00000022703"/>
<feature type="transmembrane region" description="Helical" evidence="17">
    <location>
        <begin position="1011"/>
        <end position="1036"/>
    </location>
</feature>
<feature type="binding site" evidence="15">
    <location>
        <position position="514"/>
    </location>
    <ligand>
        <name>ATP</name>
        <dbReference type="ChEBI" id="CHEBI:30616"/>
    </ligand>
</feature>
<dbReference type="Pfam" id="PF00122">
    <property type="entry name" value="E1-E2_ATPase"/>
    <property type="match status" value="1"/>
</dbReference>
<feature type="transmembrane region" description="Helical" evidence="17">
    <location>
        <begin position="70"/>
        <end position="85"/>
    </location>
</feature>
<comment type="subcellular location">
    <subcellularLocation>
        <location evidence="3">Endomembrane system</location>
    </subcellularLocation>
    <subcellularLocation>
        <location evidence="2 17">Membrane</location>
        <topology evidence="2 17">Multi-pass membrane protein</topology>
    </subcellularLocation>
</comment>
<dbReference type="InterPro" id="IPR008250">
    <property type="entry name" value="ATPase_P-typ_transduc_dom_A_sf"/>
</dbReference>
<keyword evidence="9 16" id="KW-0460">Magnesium</keyword>
<evidence type="ECO:0000313" key="21">
    <source>
        <dbReference type="Ensembl" id="ENSSDUP00000022703.1"/>
    </source>
</evidence>
<dbReference type="InterPro" id="IPR032631">
    <property type="entry name" value="P-type_ATPase_N"/>
</dbReference>
<feature type="transmembrane region" description="Helical" evidence="17">
    <location>
        <begin position="910"/>
        <end position="930"/>
    </location>
</feature>
<dbReference type="PANTHER" id="PTHR24092:SF57">
    <property type="entry name" value="PHOSPHOLIPID-TRANSPORTING ATPASE IF"/>
    <property type="match status" value="1"/>
</dbReference>
<evidence type="ECO:0000259" key="20">
    <source>
        <dbReference type="Pfam" id="PF16212"/>
    </source>
</evidence>
<dbReference type="InterPro" id="IPR023299">
    <property type="entry name" value="ATPase_P-typ_cyto_dom_N"/>
</dbReference>
<dbReference type="InterPro" id="IPR023298">
    <property type="entry name" value="ATPase_P-typ_TM_dom_sf"/>
</dbReference>
<proteinExistence type="inferred from homology"/>
<feature type="binding site" evidence="16">
    <location>
        <position position="413"/>
    </location>
    <ligand>
        <name>Mg(2+)</name>
        <dbReference type="ChEBI" id="CHEBI:18420"/>
    </ligand>
</feature>
<dbReference type="NCBIfam" id="TIGR01494">
    <property type="entry name" value="ATPase_P-type"/>
    <property type="match status" value="3"/>
</dbReference>
<feature type="binding site" evidence="15">
    <location>
        <position position="649"/>
    </location>
    <ligand>
        <name>ATP</name>
        <dbReference type="ChEBI" id="CHEBI:30616"/>
    </ligand>
</feature>
<feature type="binding site" evidence="15">
    <location>
        <position position="650"/>
    </location>
    <ligand>
        <name>ATP</name>
        <dbReference type="ChEBI" id="CHEBI:30616"/>
    </ligand>
</feature>
<name>A0A3B4UW63_SERDU</name>
<dbReference type="Gene3D" id="3.40.1110.10">
    <property type="entry name" value="Calcium-transporting ATPase, cytoplasmic domain N"/>
    <property type="match status" value="2"/>
</dbReference>
<dbReference type="InterPro" id="IPR036412">
    <property type="entry name" value="HAD-like_sf"/>
</dbReference>
<dbReference type="SUPFAM" id="SSF81653">
    <property type="entry name" value="Calcium ATPase, transduction domain A"/>
    <property type="match status" value="1"/>
</dbReference>
<dbReference type="EC" id="7.6.2.1" evidence="17"/>
<reference evidence="21" key="1">
    <citation type="submission" date="2025-08" db="UniProtKB">
        <authorList>
            <consortium name="Ensembl"/>
        </authorList>
    </citation>
    <scope>IDENTIFICATION</scope>
</reference>
<evidence type="ECO:0000256" key="2">
    <source>
        <dbReference type="ARBA" id="ARBA00004141"/>
    </source>
</evidence>
<keyword evidence="6 16" id="KW-0479">Metal-binding</keyword>
<feature type="binding site" evidence="15">
    <location>
        <position position="736"/>
    </location>
    <ligand>
        <name>ATP</name>
        <dbReference type="ChEBI" id="CHEBI:30616"/>
    </ligand>
</feature>
<dbReference type="InterPro" id="IPR032630">
    <property type="entry name" value="P_typ_ATPase_c"/>
</dbReference>
<keyword evidence="8 15" id="KW-0067">ATP-binding</keyword>
<comment type="catalytic activity">
    <reaction evidence="13 17">
        <text>ATP + H2O + phospholipidSide 1 = ADP + phosphate + phospholipidSide 2.</text>
        <dbReference type="EC" id="7.6.2.1"/>
    </reaction>
</comment>
<feature type="active site" description="4-aspartylphosphate intermediate" evidence="14">
    <location>
        <position position="411"/>
    </location>
</feature>
<dbReference type="GO" id="GO:0140326">
    <property type="term" value="F:ATPase-coupled intramembrane lipid transporter activity"/>
    <property type="evidence" value="ECO:0007669"/>
    <property type="project" value="UniProtKB-EC"/>
</dbReference>
<evidence type="ECO:0000256" key="15">
    <source>
        <dbReference type="PIRSR" id="PIRSR606539-2"/>
    </source>
</evidence>
<feature type="binding site" evidence="15">
    <location>
        <position position="568"/>
    </location>
    <ligand>
        <name>ATP</name>
        <dbReference type="ChEBI" id="CHEBI:30616"/>
    </ligand>
</feature>
<dbReference type="GO" id="GO:0005886">
    <property type="term" value="C:plasma membrane"/>
    <property type="evidence" value="ECO:0007669"/>
    <property type="project" value="TreeGrafter"/>
</dbReference>
<dbReference type="PRINTS" id="PR00119">
    <property type="entry name" value="CATATPASE"/>
</dbReference>
<dbReference type="InterPro" id="IPR001757">
    <property type="entry name" value="P_typ_ATPase"/>
</dbReference>
<feature type="transmembrane region" description="Helical" evidence="17">
    <location>
        <begin position="292"/>
        <end position="315"/>
    </location>
</feature>
<evidence type="ECO:0000256" key="16">
    <source>
        <dbReference type="PIRSR" id="PIRSR606539-3"/>
    </source>
</evidence>
<evidence type="ECO:0000259" key="18">
    <source>
        <dbReference type="Pfam" id="PF00122"/>
    </source>
</evidence>
<feature type="transmembrane region" description="Helical" evidence="17">
    <location>
        <begin position="860"/>
        <end position="880"/>
    </location>
</feature>
<dbReference type="GO" id="GO:0005524">
    <property type="term" value="F:ATP binding"/>
    <property type="evidence" value="ECO:0007669"/>
    <property type="project" value="UniProtKB-UniRule"/>
</dbReference>
<feature type="binding site" evidence="15">
    <location>
        <position position="412"/>
    </location>
    <ligand>
        <name>ATP</name>
        <dbReference type="ChEBI" id="CHEBI:30616"/>
    </ligand>
</feature>
<evidence type="ECO:0000256" key="3">
    <source>
        <dbReference type="ARBA" id="ARBA00004308"/>
    </source>
</evidence>
<feature type="binding site" evidence="15">
    <location>
        <position position="742"/>
    </location>
    <ligand>
        <name>ATP</name>
        <dbReference type="ChEBI" id="CHEBI:30616"/>
    </ligand>
</feature>
<dbReference type="InterPro" id="IPR006539">
    <property type="entry name" value="P-type_ATPase_IV"/>
</dbReference>
<dbReference type="SFLD" id="SFLDS00003">
    <property type="entry name" value="Haloacid_Dehalogenase"/>
    <property type="match status" value="1"/>
</dbReference>
<feature type="binding site" evidence="16">
    <location>
        <position position="767"/>
    </location>
    <ligand>
        <name>Mg(2+)</name>
        <dbReference type="ChEBI" id="CHEBI:18420"/>
    </ligand>
</feature>
<keyword evidence="7 15" id="KW-0547">Nucleotide-binding</keyword>
<feature type="domain" description="P-type ATPase N-terminal" evidence="19">
    <location>
        <begin position="40"/>
        <end position="94"/>
    </location>
</feature>
<dbReference type="SUPFAM" id="SSF81660">
    <property type="entry name" value="Metal cation-transporting ATPase, ATP-binding domain N"/>
    <property type="match status" value="1"/>
</dbReference>
<evidence type="ECO:0000256" key="17">
    <source>
        <dbReference type="RuleBase" id="RU362033"/>
    </source>
</evidence>
<comment type="similarity">
    <text evidence="4 17">Belongs to the cation transport ATPase (P-type) (TC 3.A.3) family. Type IV subfamily.</text>
</comment>
<sequence>CWMWCIYFENSKKGFDPPHQSETRTVYVANRFPQHGHYIPQRFADNRIISSKYTIWNFVPKNLFEQFRRIANFYFLIIFLVQLMIDTPTSPVTSGLPLFFVITVTAIKQGYEDWLRHKADNEVNGAPVFVVRSGSLVQTRSKNIRVGDIVRVAKDETFPADLVLLSSDRADGTCHITTASLDGETNLKTHFSVAETSVCQSVSQLEALQAVVECQQPEADLYRFVGRITVTQHGEEIVRPLGPENLLLRGARLKNTKEIFGVAVYTGMESKMALNYKCKSQKRSAVEKSMNTFLIIYLGILLFEAILSTILKYAWQAEDKWDEPFYNQKTEQERNSSPILKFISDFLAFLVLYNFIIPISLYVTVEMQKFLGSFFIGWDLDLYHEESDQKAQVNTSDLNEELGQVEYVFTDKTGTLTENEMQFRECSINGTKYREVNGKLVPEGMTDDSPDGSTPHLVSSSLILPCFLSLQIGEELLFLKAVSLCHTVQISYDQPDCLVGGGDPFSHANGYIRFDADRRRMSVILQTPSGGKVLFTKGAESAILPFTTSGEIEKTRLHVDEFALKGLRTLVVACRHFSPEEYIDVDRCLNSARTALQQREERLQEAFSYIERDLQLLGATGVEDKLQDKVQETIEALRLAGIKVWVLTGDKHETAVSVSLSCGHFHRTMNILELLQQRSDNECAEQLRRLARRIKEDHVIQHGLVVDGASLSLALREHEKLFMEVCKNCSAVLCCRMAPLQKAKVVRLLKTSPEKPITLAIGDGANDVSMIQEAHVGIGKHSTHTYTHTHEGRQAVRNSDYAIARFKFLAKLLLVHGHFYYIRIATLVQYFFYKNVCFITPQFLYQFFCLFSQQTLYDSVYLTLYNICFTSLPILVYSLFEQLVHPHVLQNKPGLYRDISKNALLSFRTFLYWTLLGFCHAFVFFFGSYILMGEDTTLMGNGQMFGNWTFGTLVFTVMVITVTLKVTLALETHFWTWMNHFVTWGSIAFYFIFSLFYGGIIWPFLHTQDMYFVFVQLLSSGSAWFAIIIIVITCLFPDVVKKVFYRHLLPTSTQKSQVSMLFIRPAPCWPDSKAHCSHSWSQQFSDHCFSFLYYPAFFWLFTLL</sequence>
<evidence type="ECO:0000256" key="12">
    <source>
        <dbReference type="ARBA" id="ARBA00023136"/>
    </source>
</evidence>
<feature type="transmembrane region" description="Helical" evidence="17">
    <location>
        <begin position="91"/>
        <end position="107"/>
    </location>
</feature>
<keyword evidence="5 17" id="KW-0812">Transmembrane</keyword>
<evidence type="ECO:0000256" key="6">
    <source>
        <dbReference type="ARBA" id="ARBA00022723"/>
    </source>
</evidence>
<dbReference type="GeneTree" id="ENSGT00940000156162"/>
<dbReference type="NCBIfam" id="TIGR01652">
    <property type="entry name" value="ATPase-Plipid"/>
    <property type="match status" value="2"/>
</dbReference>
<dbReference type="PROSITE" id="PS00154">
    <property type="entry name" value="ATPASE_E1_E2"/>
    <property type="match status" value="1"/>
</dbReference>
<feature type="binding site" evidence="15">
    <location>
        <position position="537"/>
    </location>
    <ligand>
        <name>ATP</name>
        <dbReference type="ChEBI" id="CHEBI:30616"/>
    </ligand>
</feature>